<dbReference type="PANTHER" id="PTHR23416">
    <property type="entry name" value="SIALIC ACID SYNTHASE-RELATED"/>
    <property type="match status" value="1"/>
</dbReference>
<dbReference type="GO" id="GO:0008374">
    <property type="term" value="F:O-acyltransferase activity"/>
    <property type="evidence" value="ECO:0007669"/>
    <property type="project" value="TreeGrafter"/>
</dbReference>
<dbReference type="KEGG" id="yli:2906998"/>
<dbReference type="Pfam" id="PF12464">
    <property type="entry name" value="Mac"/>
    <property type="match status" value="1"/>
</dbReference>
<dbReference type="AlphaFoldDB" id="A0A1D8N7C2"/>
<dbReference type="CDD" id="cd03357">
    <property type="entry name" value="LbH_MAT_GAT"/>
    <property type="match status" value="1"/>
</dbReference>
<dbReference type="InterPro" id="IPR001451">
    <property type="entry name" value="Hexapep"/>
</dbReference>
<protein>
    <recommendedName>
        <fullName evidence="3">Maltose/galactoside acetyltransferase domain-containing protein</fullName>
    </recommendedName>
</protein>
<proteinExistence type="inferred from homology"/>
<dbReference type="OMA" id="CVILDCN"/>
<accession>A0A1D8N7C2</accession>
<dbReference type="PANTHER" id="PTHR23416:SF23">
    <property type="entry name" value="ACETYLTRANSFERASE C18B11.09C-RELATED"/>
    <property type="match status" value="1"/>
</dbReference>
<evidence type="ECO:0000313" key="4">
    <source>
        <dbReference type="EMBL" id="AOW01538.1"/>
    </source>
</evidence>
<sequence>MNQCVYFLLSSAYVQCTPIRCMICATSPYYASSIQSSRIPVSRDFIQPRVQYRYLYLCNMPSGRKFELNEAEIAKSKKLNHVPHNEHYDKMISAMGYHEYEPQLVQARHNIHVTQKKYNDYFPEDITPEQLRNDRAVMLENMVGHVGKNPHIEAPVYFDYGCNFSCGQDFVASYNCVFLDCALITIGDRVVMGPGVKLITATHDVEVQTRRDGIEYASPITIGDDCWLGSAVQVMPGVTIGKGCTISAGSVVTRDIPPFSVAVGAPAKVTRTLKNPDSS</sequence>
<dbReference type="Gene3D" id="2.160.10.10">
    <property type="entry name" value="Hexapeptide repeat proteins"/>
    <property type="match status" value="1"/>
</dbReference>
<evidence type="ECO:0000259" key="3">
    <source>
        <dbReference type="SMART" id="SM01266"/>
    </source>
</evidence>
<evidence type="ECO:0000256" key="2">
    <source>
        <dbReference type="ARBA" id="ARBA00022679"/>
    </source>
</evidence>
<organism evidence="4 5">
    <name type="scientific">Yarrowia lipolytica</name>
    <name type="common">Candida lipolytica</name>
    <dbReference type="NCBI Taxonomy" id="4952"/>
    <lineage>
        <taxon>Eukaryota</taxon>
        <taxon>Fungi</taxon>
        <taxon>Dikarya</taxon>
        <taxon>Ascomycota</taxon>
        <taxon>Saccharomycotina</taxon>
        <taxon>Dipodascomycetes</taxon>
        <taxon>Dipodascales</taxon>
        <taxon>Dipodascales incertae sedis</taxon>
        <taxon>Yarrowia</taxon>
    </lineage>
</organism>
<dbReference type="GeneID" id="2906998"/>
<evidence type="ECO:0000256" key="1">
    <source>
        <dbReference type="ARBA" id="ARBA00007274"/>
    </source>
</evidence>
<dbReference type="VEuPathDB" id="FungiDB:YALI0_B11176g"/>
<dbReference type="Pfam" id="PF00132">
    <property type="entry name" value="Hexapep"/>
    <property type="match status" value="1"/>
</dbReference>
<reference evidence="4 5" key="1">
    <citation type="journal article" date="2016" name="PLoS ONE">
        <title>Sequence Assembly of Yarrowia lipolytica Strain W29/CLIB89 Shows Transposable Element Diversity.</title>
        <authorList>
            <person name="Magnan C."/>
            <person name="Yu J."/>
            <person name="Chang I."/>
            <person name="Jahn E."/>
            <person name="Kanomata Y."/>
            <person name="Wu J."/>
            <person name="Zeller M."/>
            <person name="Oakes M."/>
            <person name="Baldi P."/>
            <person name="Sandmeyer S."/>
        </authorList>
    </citation>
    <scope>NUCLEOTIDE SEQUENCE [LARGE SCALE GENOMIC DNA]</scope>
    <source>
        <strain evidence="5">CLIB89(W29)</strain>
    </source>
</reference>
<comment type="similarity">
    <text evidence="1">Belongs to the transferase hexapeptide repeat family.</text>
</comment>
<name>A0A1D8N7C2_YARLL</name>
<dbReference type="eggNOG" id="KOG4750">
    <property type="taxonomic scope" value="Eukaryota"/>
</dbReference>
<keyword evidence="2" id="KW-0808">Transferase</keyword>
<dbReference type="SMART" id="SM01266">
    <property type="entry name" value="Mac"/>
    <property type="match status" value="1"/>
</dbReference>
<dbReference type="VEuPathDB" id="FungiDB:YALI1_B14844g"/>
<evidence type="ECO:0000313" key="5">
    <source>
        <dbReference type="Proteomes" id="UP000182444"/>
    </source>
</evidence>
<dbReference type="EMBL" id="CP017554">
    <property type="protein sequence ID" value="AOW01538.1"/>
    <property type="molecule type" value="Genomic_DNA"/>
</dbReference>
<dbReference type="InterPro" id="IPR024688">
    <property type="entry name" value="Mac_dom"/>
</dbReference>
<dbReference type="RefSeq" id="XP_500748.3">
    <property type="nucleotide sequence ID" value="XM_500748.3"/>
</dbReference>
<feature type="domain" description="Maltose/galactoside acetyltransferase" evidence="3">
    <location>
        <begin position="88"/>
        <end position="148"/>
    </location>
</feature>
<gene>
    <name evidence="4" type="ORF">YALI1_B14844g</name>
</gene>
<dbReference type="InterPro" id="IPR051159">
    <property type="entry name" value="Hexapeptide_acetyltransf"/>
</dbReference>
<dbReference type="GO" id="GO:0016407">
    <property type="term" value="F:acetyltransferase activity"/>
    <property type="evidence" value="ECO:0007669"/>
    <property type="project" value="InterPro"/>
</dbReference>
<dbReference type="Proteomes" id="UP000182444">
    <property type="component" value="Chromosome 1B"/>
</dbReference>
<dbReference type="SUPFAM" id="SSF51161">
    <property type="entry name" value="Trimeric LpxA-like enzymes"/>
    <property type="match status" value="1"/>
</dbReference>
<dbReference type="InterPro" id="IPR011004">
    <property type="entry name" value="Trimer_LpxA-like_sf"/>
</dbReference>